<name>A0ABT8MDG7_9EURY</name>
<gene>
    <name evidence="1" type="ORF">FGU65_13760</name>
</gene>
<sequence length="59" mass="6580">MQSILKTDFFHLSLPAAQFPEWCEKTSYIRKLADLKVFIEKAGLLGDKAAVVPAVERTG</sequence>
<protein>
    <submittedName>
        <fullName evidence="1">Uncharacterized protein</fullName>
    </submittedName>
</protein>
<dbReference type="Proteomes" id="UP001168338">
    <property type="component" value="Unassembled WGS sequence"/>
</dbReference>
<proteinExistence type="predicted"/>
<comment type="caution">
    <text evidence="1">The sequence shown here is derived from an EMBL/GenBank/DDBJ whole genome shotgun (WGS) entry which is preliminary data.</text>
</comment>
<organism evidence="1 2">
    <name type="scientific">Methanoculleus frigidifontis</name>
    <dbReference type="NCBI Taxonomy" id="2584085"/>
    <lineage>
        <taxon>Archaea</taxon>
        <taxon>Methanobacteriati</taxon>
        <taxon>Methanobacteriota</taxon>
        <taxon>Stenosarchaea group</taxon>
        <taxon>Methanomicrobia</taxon>
        <taxon>Methanomicrobiales</taxon>
        <taxon>Methanomicrobiaceae</taxon>
        <taxon>Methanoculleus</taxon>
    </lineage>
</organism>
<accession>A0ABT8MDG7</accession>
<keyword evidence="2" id="KW-1185">Reference proteome</keyword>
<evidence type="ECO:0000313" key="1">
    <source>
        <dbReference type="EMBL" id="MDN7025936.1"/>
    </source>
</evidence>
<reference evidence="1" key="1">
    <citation type="submission" date="2019-05" db="EMBL/GenBank/DDBJ databases">
        <title>Methanoculleus sp. FWC-SCC1, a methanogenic archaeon isolated from deep marine cold seep.</title>
        <authorList>
            <person name="Chen Y.-W."/>
            <person name="Chen S.-C."/>
            <person name="Teng N.-H."/>
            <person name="Lai M.-C."/>
        </authorList>
    </citation>
    <scope>NUCLEOTIDE SEQUENCE</scope>
    <source>
        <strain evidence="1">FWC-SCC1</strain>
    </source>
</reference>
<evidence type="ECO:0000313" key="2">
    <source>
        <dbReference type="Proteomes" id="UP001168338"/>
    </source>
</evidence>
<dbReference type="EMBL" id="VCYH01000011">
    <property type="protein sequence ID" value="MDN7025936.1"/>
    <property type="molecule type" value="Genomic_DNA"/>
</dbReference>